<evidence type="ECO:0000313" key="2">
    <source>
        <dbReference type="Proteomes" id="UP001152320"/>
    </source>
</evidence>
<proteinExistence type="predicted"/>
<dbReference type="Proteomes" id="UP001152320">
    <property type="component" value="Chromosome 2"/>
</dbReference>
<sequence length="88" mass="9980">MDELCGSVKYLSYFRNASILSFTETWLTDNHTDDCVSVDGFKIIRGDRDLEAAGKRSGGGVCVYININCCHPNNAYRKDYLCNPMWKC</sequence>
<dbReference type="OrthoDB" id="10037236at2759"/>
<dbReference type="AlphaFoldDB" id="A0A9Q1HIN7"/>
<protein>
    <submittedName>
        <fullName evidence="1">Uncharacterized protein</fullName>
    </submittedName>
</protein>
<evidence type="ECO:0000313" key="1">
    <source>
        <dbReference type="EMBL" id="KAJ8046273.1"/>
    </source>
</evidence>
<comment type="caution">
    <text evidence="1">The sequence shown here is derived from an EMBL/GenBank/DDBJ whole genome shotgun (WGS) entry which is preliminary data.</text>
</comment>
<reference evidence="1" key="1">
    <citation type="submission" date="2021-10" db="EMBL/GenBank/DDBJ databases">
        <title>Tropical sea cucumber genome reveals ecological adaptation and Cuvierian tubules defense mechanism.</title>
        <authorList>
            <person name="Chen T."/>
        </authorList>
    </citation>
    <scope>NUCLEOTIDE SEQUENCE</scope>
    <source>
        <strain evidence="1">Nanhai2018</strain>
        <tissue evidence="1">Muscle</tissue>
    </source>
</reference>
<keyword evidence="2" id="KW-1185">Reference proteome</keyword>
<name>A0A9Q1HIN7_HOLLE</name>
<accession>A0A9Q1HIN7</accession>
<gene>
    <name evidence="1" type="ORF">HOLleu_04893</name>
</gene>
<dbReference type="EMBL" id="JAIZAY010000002">
    <property type="protein sequence ID" value="KAJ8046273.1"/>
    <property type="molecule type" value="Genomic_DNA"/>
</dbReference>
<organism evidence="1 2">
    <name type="scientific">Holothuria leucospilota</name>
    <name type="common">Black long sea cucumber</name>
    <name type="synonym">Mertensiothuria leucospilota</name>
    <dbReference type="NCBI Taxonomy" id="206669"/>
    <lineage>
        <taxon>Eukaryota</taxon>
        <taxon>Metazoa</taxon>
        <taxon>Echinodermata</taxon>
        <taxon>Eleutherozoa</taxon>
        <taxon>Echinozoa</taxon>
        <taxon>Holothuroidea</taxon>
        <taxon>Aspidochirotacea</taxon>
        <taxon>Aspidochirotida</taxon>
        <taxon>Holothuriidae</taxon>
        <taxon>Holothuria</taxon>
    </lineage>
</organism>